<evidence type="ECO:0000256" key="7">
    <source>
        <dbReference type="ARBA" id="ARBA00023065"/>
    </source>
</evidence>
<dbReference type="OrthoDB" id="9809646at2"/>
<dbReference type="EMBL" id="FNVD01000008">
    <property type="protein sequence ID" value="SEG01157.1"/>
    <property type="molecule type" value="Genomic_DNA"/>
</dbReference>
<keyword evidence="13" id="KW-1185">Reference proteome</keyword>
<accession>A0A1H5WQC6</accession>
<organism evidence="12 13">
    <name type="scientific">Jhaorihella thermophila</name>
    <dbReference type="NCBI Taxonomy" id="488547"/>
    <lineage>
        <taxon>Bacteria</taxon>
        <taxon>Pseudomonadati</taxon>
        <taxon>Pseudomonadota</taxon>
        <taxon>Alphaproteobacteria</taxon>
        <taxon>Rhodobacterales</taxon>
        <taxon>Paracoccaceae</taxon>
        <taxon>Jhaorihella</taxon>
    </lineage>
</organism>
<proteinExistence type="inferred from homology"/>
<feature type="transmembrane region" description="Helical" evidence="9">
    <location>
        <begin position="119"/>
        <end position="140"/>
    </location>
</feature>
<dbReference type="NCBIfam" id="TIGR01297">
    <property type="entry name" value="CDF"/>
    <property type="match status" value="1"/>
</dbReference>
<keyword evidence="7" id="KW-0406">Ion transport</keyword>
<evidence type="ECO:0000256" key="9">
    <source>
        <dbReference type="SAM" id="Phobius"/>
    </source>
</evidence>
<dbReference type="Proteomes" id="UP000236742">
    <property type="component" value="Unassembled WGS sequence"/>
</dbReference>
<dbReference type="SUPFAM" id="SSF160240">
    <property type="entry name" value="Cation efflux protein cytoplasmic domain-like"/>
    <property type="match status" value="1"/>
</dbReference>
<feature type="transmembrane region" description="Helical" evidence="9">
    <location>
        <begin position="184"/>
        <end position="201"/>
    </location>
</feature>
<evidence type="ECO:0000313" key="12">
    <source>
        <dbReference type="EMBL" id="SEG01157.1"/>
    </source>
</evidence>
<feature type="transmembrane region" description="Helical" evidence="9">
    <location>
        <begin position="152"/>
        <end position="178"/>
    </location>
</feature>
<keyword evidence="4 9" id="KW-0812">Transmembrane</keyword>
<evidence type="ECO:0000256" key="6">
    <source>
        <dbReference type="ARBA" id="ARBA00022989"/>
    </source>
</evidence>
<dbReference type="InterPro" id="IPR027470">
    <property type="entry name" value="Cation_efflux_CTD"/>
</dbReference>
<protein>
    <submittedName>
        <fullName evidence="12">Cobalt-zinc-cadmium efflux system protein</fullName>
    </submittedName>
</protein>
<keyword evidence="3" id="KW-0813">Transport</keyword>
<comment type="similarity">
    <text evidence="2">Belongs to the cation diffusion facilitator (CDF) transporter (TC 2.A.4) family. SLC30A subfamily.</text>
</comment>
<keyword evidence="5" id="KW-0862">Zinc</keyword>
<feature type="transmembrane region" description="Helical" evidence="9">
    <location>
        <begin position="85"/>
        <end position="104"/>
    </location>
</feature>
<dbReference type="InterPro" id="IPR027469">
    <property type="entry name" value="Cation_efflux_TMD_sf"/>
</dbReference>
<comment type="subcellular location">
    <subcellularLocation>
        <location evidence="1">Membrane</location>
        <topology evidence="1">Multi-pass membrane protein</topology>
    </subcellularLocation>
</comment>
<dbReference type="InterPro" id="IPR036837">
    <property type="entry name" value="Cation_efflux_CTD_sf"/>
</dbReference>
<evidence type="ECO:0000256" key="4">
    <source>
        <dbReference type="ARBA" id="ARBA00022692"/>
    </source>
</evidence>
<evidence type="ECO:0000256" key="2">
    <source>
        <dbReference type="ARBA" id="ARBA00008873"/>
    </source>
</evidence>
<feature type="domain" description="Cation efflux protein cytoplasmic" evidence="11">
    <location>
        <begin position="213"/>
        <end position="288"/>
    </location>
</feature>
<dbReference type="InterPro" id="IPR050681">
    <property type="entry name" value="CDF/SLC30A"/>
</dbReference>
<evidence type="ECO:0000256" key="3">
    <source>
        <dbReference type="ARBA" id="ARBA00022448"/>
    </source>
</evidence>
<evidence type="ECO:0000259" key="11">
    <source>
        <dbReference type="Pfam" id="PF16916"/>
    </source>
</evidence>
<evidence type="ECO:0000259" key="10">
    <source>
        <dbReference type="Pfam" id="PF01545"/>
    </source>
</evidence>
<dbReference type="GO" id="GO:0005886">
    <property type="term" value="C:plasma membrane"/>
    <property type="evidence" value="ECO:0007669"/>
    <property type="project" value="TreeGrafter"/>
</dbReference>
<evidence type="ECO:0000256" key="1">
    <source>
        <dbReference type="ARBA" id="ARBA00004141"/>
    </source>
</evidence>
<dbReference type="GO" id="GO:0005385">
    <property type="term" value="F:zinc ion transmembrane transporter activity"/>
    <property type="evidence" value="ECO:0007669"/>
    <property type="project" value="TreeGrafter"/>
</dbReference>
<keyword evidence="6 9" id="KW-1133">Transmembrane helix</keyword>
<dbReference type="PANTHER" id="PTHR11562:SF17">
    <property type="entry name" value="RE54080P-RELATED"/>
    <property type="match status" value="1"/>
</dbReference>
<evidence type="ECO:0000256" key="8">
    <source>
        <dbReference type="ARBA" id="ARBA00023136"/>
    </source>
</evidence>
<dbReference type="InterPro" id="IPR058533">
    <property type="entry name" value="Cation_efflux_TM"/>
</dbReference>
<dbReference type="Pfam" id="PF16916">
    <property type="entry name" value="ZT_dimer"/>
    <property type="match status" value="1"/>
</dbReference>
<evidence type="ECO:0000313" key="13">
    <source>
        <dbReference type="Proteomes" id="UP000236742"/>
    </source>
</evidence>
<dbReference type="RefSeq" id="WP_104008230.1">
    <property type="nucleotide sequence ID" value="NZ_FNVD01000008.1"/>
</dbReference>
<feature type="domain" description="Cation efflux protein transmembrane" evidence="10">
    <location>
        <begin position="21"/>
        <end position="209"/>
    </location>
</feature>
<keyword evidence="8 9" id="KW-0472">Membrane</keyword>
<dbReference type="Pfam" id="PF01545">
    <property type="entry name" value="Cation_efflux"/>
    <property type="match status" value="1"/>
</dbReference>
<dbReference type="Gene3D" id="1.20.1510.10">
    <property type="entry name" value="Cation efflux protein transmembrane domain"/>
    <property type="match status" value="1"/>
</dbReference>
<dbReference type="PANTHER" id="PTHR11562">
    <property type="entry name" value="CATION EFFLUX PROTEIN/ ZINC TRANSPORTER"/>
    <property type="match status" value="1"/>
</dbReference>
<dbReference type="SUPFAM" id="SSF161111">
    <property type="entry name" value="Cation efflux protein transmembrane domain-like"/>
    <property type="match status" value="1"/>
</dbReference>
<keyword evidence="5" id="KW-0864">Zinc transport</keyword>
<feature type="transmembrane region" description="Helical" evidence="9">
    <location>
        <begin position="18"/>
        <end position="38"/>
    </location>
</feature>
<gene>
    <name evidence="12" type="ORF">SAMN05421751_108167</name>
</gene>
<dbReference type="AlphaFoldDB" id="A0A1H5WQC6"/>
<sequence>MPHDHHHHVPADAGDARIAWAVGVNVALTVAQVVGGILSGSLALIADALHNLSDAVSLIIAFVARRIARRPADGRMNFGYGRAEAVAALVNFTTLVLIALYLVYEGLWRIARPEPVEGWLVIWVAGIALAVDLVTAALTWSMSKSSMNIRAAFLHNLADALGSVAVIVAGAAVVLWGWTWVDPAVTLLIAGYILWHVRAEIRPVIRHLMLGSPEGLDAEEVARAIEADPDVAGVHHLRLWSIGEHEPALDAHLVIAPGAWAHADAVKARIRADLGTRFGIRKMTLEIECSAHACATPQRIGG</sequence>
<reference evidence="13" key="1">
    <citation type="submission" date="2016-10" db="EMBL/GenBank/DDBJ databases">
        <authorList>
            <person name="Varghese N."/>
            <person name="Submissions S."/>
        </authorList>
    </citation>
    <scope>NUCLEOTIDE SEQUENCE [LARGE SCALE GENOMIC DNA]</scope>
    <source>
        <strain evidence="13">DSM 23413</strain>
    </source>
</reference>
<evidence type="ECO:0000256" key="5">
    <source>
        <dbReference type="ARBA" id="ARBA00022906"/>
    </source>
</evidence>
<name>A0A1H5WQC6_9RHOB</name>
<dbReference type="InterPro" id="IPR002524">
    <property type="entry name" value="Cation_efflux"/>
</dbReference>